<dbReference type="RefSeq" id="WP_007901086.1">
    <property type="nucleotide sequence ID" value="NZ_JH379444.1"/>
</dbReference>
<gene>
    <name evidence="3" type="ORF">HMPREF0673_02005</name>
</gene>
<evidence type="ECO:0000256" key="2">
    <source>
        <dbReference type="SAM" id="Phobius"/>
    </source>
</evidence>
<accession>G6AZE1</accession>
<evidence type="ECO:0000256" key="1">
    <source>
        <dbReference type="SAM" id="MobiDB-lite"/>
    </source>
</evidence>
<feature type="region of interest" description="Disordered" evidence="1">
    <location>
        <begin position="92"/>
        <end position="138"/>
    </location>
</feature>
<evidence type="ECO:0000313" key="3">
    <source>
        <dbReference type="EMBL" id="EHJ38523.1"/>
    </source>
</evidence>
<dbReference type="GeneID" id="78337575"/>
<comment type="caution">
    <text evidence="3">The sequence shown here is derived from an EMBL/GenBank/DDBJ whole genome shotgun (WGS) entry which is preliminary data.</text>
</comment>
<protein>
    <submittedName>
        <fullName evidence="3">Uncharacterized protein</fullName>
    </submittedName>
</protein>
<dbReference type="Proteomes" id="UP000004407">
    <property type="component" value="Unassembled WGS sequence"/>
</dbReference>
<sequence length="138" mass="16077">MNVKGFRRMLFGEKMPDKNHPQYKERYERDVDAGRRFARATRIDRAAARVQGFADAHRTLFLVIVFTFVIGAFAWNTYRLVAVYRHSPAGRTATEVQDSVLRERHRLHQEGKRQEHTNGITGQPDNARDNHPSIKDMQ</sequence>
<feature type="compositionally biased region" description="Basic and acidic residues" evidence="1">
    <location>
        <begin position="126"/>
        <end position="138"/>
    </location>
</feature>
<evidence type="ECO:0000313" key="4">
    <source>
        <dbReference type="Proteomes" id="UP000004407"/>
    </source>
</evidence>
<feature type="transmembrane region" description="Helical" evidence="2">
    <location>
        <begin position="59"/>
        <end position="78"/>
    </location>
</feature>
<proteinExistence type="predicted"/>
<dbReference type="PATRIC" id="fig|1002367.3.peg.1633"/>
<dbReference type="AlphaFoldDB" id="G6AZE1"/>
<dbReference type="HOGENOM" id="CLU_153028_0_0_10"/>
<name>G6AZE1_9BACT</name>
<organism evidence="3 4">
    <name type="scientific">Leyella stercorea DSM 18206</name>
    <dbReference type="NCBI Taxonomy" id="1002367"/>
    <lineage>
        <taxon>Bacteria</taxon>
        <taxon>Pseudomonadati</taxon>
        <taxon>Bacteroidota</taxon>
        <taxon>Bacteroidia</taxon>
        <taxon>Bacteroidales</taxon>
        <taxon>Prevotellaceae</taxon>
        <taxon>Leyella</taxon>
    </lineage>
</organism>
<reference evidence="3 4" key="1">
    <citation type="submission" date="2011-08" db="EMBL/GenBank/DDBJ databases">
        <authorList>
            <person name="Weinstock G."/>
            <person name="Sodergren E."/>
            <person name="Clifton S."/>
            <person name="Fulton L."/>
            <person name="Fulton B."/>
            <person name="Courtney L."/>
            <person name="Fronick C."/>
            <person name="Harrison M."/>
            <person name="Strong C."/>
            <person name="Farmer C."/>
            <person name="Delahaunty K."/>
            <person name="Markovic C."/>
            <person name="Hall O."/>
            <person name="Minx P."/>
            <person name="Tomlinson C."/>
            <person name="Mitreva M."/>
            <person name="Hou S."/>
            <person name="Chen J."/>
            <person name="Wollam A."/>
            <person name="Pepin K.H."/>
            <person name="Johnson M."/>
            <person name="Bhonagiri V."/>
            <person name="Zhang X."/>
            <person name="Suruliraj S."/>
            <person name="Warren W."/>
            <person name="Chinwalla A."/>
            <person name="Mardis E.R."/>
            <person name="Wilson R.K."/>
        </authorList>
    </citation>
    <scope>NUCLEOTIDE SEQUENCE [LARGE SCALE GENOMIC DNA]</scope>
    <source>
        <strain evidence="3 4">DSM 18206</strain>
    </source>
</reference>
<dbReference type="EMBL" id="AFZZ01000172">
    <property type="protein sequence ID" value="EHJ38523.1"/>
    <property type="molecule type" value="Genomic_DNA"/>
</dbReference>
<keyword evidence="2" id="KW-1133">Transmembrane helix</keyword>
<dbReference type="eggNOG" id="ENOG5033RUE">
    <property type="taxonomic scope" value="Bacteria"/>
</dbReference>
<keyword evidence="2" id="KW-0472">Membrane</keyword>
<keyword evidence="2" id="KW-0812">Transmembrane</keyword>